<protein>
    <recommendedName>
        <fullName evidence="1">Cold-shock domain-containing protein</fullName>
    </recommendedName>
</protein>
<organism evidence="2">
    <name type="scientific">Zooxanthella nutricula</name>
    <dbReference type="NCBI Taxonomy" id="1333877"/>
    <lineage>
        <taxon>Eukaryota</taxon>
        <taxon>Sar</taxon>
        <taxon>Alveolata</taxon>
        <taxon>Dinophyceae</taxon>
        <taxon>Peridiniales</taxon>
        <taxon>Peridiniales incertae sedis</taxon>
        <taxon>Zooxanthella</taxon>
    </lineage>
</organism>
<dbReference type="InterPro" id="IPR011129">
    <property type="entry name" value="CSD"/>
</dbReference>
<dbReference type="GO" id="GO:0003676">
    <property type="term" value="F:nucleic acid binding"/>
    <property type="evidence" value="ECO:0007669"/>
    <property type="project" value="InterPro"/>
</dbReference>
<reference evidence="2" key="1">
    <citation type="submission" date="2021-01" db="EMBL/GenBank/DDBJ databases">
        <authorList>
            <person name="Corre E."/>
            <person name="Pelletier E."/>
            <person name="Niang G."/>
            <person name="Scheremetjew M."/>
            <person name="Finn R."/>
            <person name="Kale V."/>
            <person name="Holt S."/>
            <person name="Cochrane G."/>
            <person name="Meng A."/>
            <person name="Brown T."/>
            <person name="Cohen L."/>
        </authorList>
    </citation>
    <scope>NUCLEOTIDE SEQUENCE</scope>
    <source>
        <strain evidence="2">RCC3387</strain>
    </source>
</reference>
<dbReference type="EMBL" id="HBGW01100671">
    <property type="protein sequence ID" value="CAD9645888.1"/>
    <property type="molecule type" value="Transcribed_RNA"/>
</dbReference>
<feature type="domain" description="Cold-shock" evidence="1">
    <location>
        <begin position="89"/>
        <end position="145"/>
    </location>
</feature>
<sequence>MFIIPQTCHNWGREIPPVGTRVSFHVVTDGRTGRPRADGVEPANDEVLDEAQAAQEALVDELLRGPLAPSPPMDAQHGAPPGPSIGRCEGVVQCERGTFGFIKQDNGESDMFVLPPVPPVGARVAYDVVQDPKTGRPRAENVQVLSAAGAPARGSFVSASPALRAPPIAQRRPAGAGSYGAAQEMSLDEVMDSMSGMSWDQMQDLTYEDIAGRSEEHAAPQPPAAHGGATGTVASINASGTFGFIAQDSGEADMFALPPVPPVGTRVSYDVVQDAKTGRPRAENVTCSGAGAGIGTWGGRGGA</sequence>
<evidence type="ECO:0000259" key="1">
    <source>
        <dbReference type="SMART" id="SM00357"/>
    </source>
</evidence>
<feature type="domain" description="Cold-shock" evidence="1">
    <location>
        <begin position="230"/>
        <end position="288"/>
    </location>
</feature>
<proteinExistence type="predicted"/>
<dbReference type="SMART" id="SM00357">
    <property type="entry name" value="CSP"/>
    <property type="match status" value="2"/>
</dbReference>
<accession>A0A7S2VRV1</accession>
<dbReference type="InterPro" id="IPR012340">
    <property type="entry name" value="NA-bd_OB-fold"/>
</dbReference>
<dbReference type="Gene3D" id="2.40.50.140">
    <property type="entry name" value="Nucleic acid-binding proteins"/>
    <property type="match status" value="2"/>
</dbReference>
<gene>
    <name evidence="2" type="ORF">BRAN1462_LOCUS63710</name>
</gene>
<evidence type="ECO:0000313" key="2">
    <source>
        <dbReference type="EMBL" id="CAD9645888.1"/>
    </source>
</evidence>
<dbReference type="AlphaFoldDB" id="A0A7S2VRV1"/>
<name>A0A7S2VRV1_9DINO</name>
<dbReference type="SUPFAM" id="SSF50249">
    <property type="entry name" value="Nucleic acid-binding proteins"/>
    <property type="match status" value="2"/>
</dbReference>